<comment type="similarity">
    <text evidence="1">Belongs to the EamA transporter family.</text>
</comment>
<dbReference type="STRING" id="768710.DesyoDRAFT_2230"/>
<feature type="transmembrane region" description="Helical" evidence="2">
    <location>
        <begin position="163"/>
        <end position="184"/>
    </location>
</feature>
<reference evidence="4 5" key="1">
    <citation type="submission" date="2011-11" db="EMBL/GenBank/DDBJ databases">
        <title>The Noncontiguous Finished genome of Desulfosporosinus youngiae DSM 17734.</title>
        <authorList>
            <consortium name="US DOE Joint Genome Institute (JGI-PGF)"/>
            <person name="Lucas S."/>
            <person name="Han J."/>
            <person name="Lapidus A."/>
            <person name="Cheng J.-F."/>
            <person name="Goodwin L."/>
            <person name="Pitluck S."/>
            <person name="Peters L."/>
            <person name="Ovchinnikova G."/>
            <person name="Lu M."/>
            <person name="Land M.L."/>
            <person name="Hauser L."/>
            <person name="Pester M."/>
            <person name="Spring S."/>
            <person name="Ollivier B."/>
            <person name="Rattei T."/>
            <person name="Klenk H.-P."/>
            <person name="Wagner M."/>
            <person name="Loy A."/>
            <person name="Woyke T.J."/>
        </authorList>
    </citation>
    <scope>NUCLEOTIDE SEQUENCE [LARGE SCALE GENOMIC DNA]</scope>
    <source>
        <strain evidence="4 5">DSM 17734</strain>
    </source>
</reference>
<dbReference type="InterPro" id="IPR037185">
    <property type="entry name" value="EmrE-like"/>
</dbReference>
<evidence type="ECO:0000259" key="3">
    <source>
        <dbReference type="Pfam" id="PF00892"/>
    </source>
</evidence>
<dbReference type="HOGENOM" id="CLU_033863_9_3_9"/>
<accession>H5Y3S1</accession>
<keyword evidence="2" id="KW-1133">Transmembrane helix</keyword>
<sequence length="369" mass="39753">MILGLVSGQSELGIRPLSKAWSLLVVYGGWKSGFLTQELIDRNMGFHDNRGMICEYLHLKKTAEERIMSNKQDNSVAVLLILISAFWFSVYPILGKVVFAGGAGLSTVLLFRFGISALTLWAITIWREGFPRLSLKSWLSLWLMGGVAYSMMAGLYISSVLYIPASLAALLLYAYPIIVTVLAVLTKQEMFSRFKFAGLIIATFGLVLVLGVAFQGINILGVLLALGAAFVYAIYILAGNKVLKTISPLVSTAAISTSAALTYGVIGFQVSGMTWNLSWGTWMGIVGIAVSTIIAMLTFFEGIKRVGATSASIISTTEPVMTVILAVIIFQEHLTLWQVVGGIFVIAGGILAVISPASKIIRPVNSSVH</sequence>
<feature type="transmembrane region" description="Helical" evidence="2">
    <location>
        <begin position="249"/>
        <end position="270"/>
    </location>
</feature>
<dbReference type="SUPFAM" id="SSF103481">
    <property type="entry name" value="Multidrug resistance efflux transporter EmrE"/>
    <property type="match status" value="2"/>
</dbReference>
<feature type="domain" description="EamA" evidence="3">
    <location>
        <begin position="220"/>
        <end position="352"/>
    </location>
</feature>
<dbReference type="InterPro" id="IPR000620">
    <property type="entry name" value="EamA_dom"/>
</dbReference>
<dbReference type="PANTHER" id="PTHR22911:SF137">
    <property type="entry name" value="SOLUTE CARRIER FAMILY 35 MEMBER G2-RELATED"/>
    <property type="match status" value="1"/>
</dbReference>
<dbReference type="AlphaFoldDB" id="H5Y3S1"/>
<feature type="transmembrane region" description="Helical" evidence="2">
    <location>
        <begin position="138"/>
        <end position="157"/>
    </location>
</feature>
<feature type="transmembrane region" description="Helical" evidence="2">
    <location>
        <begin position="336"/>
        <end position="354"/>
    </location>
</feature>
<dbReference type="Proteomes" id="UP000005104">
    <property type="component" value="Chromosome"/>
</dbReference>
<feature type="transmembrane region" description="Helical" evidence="2">
    <location>
        <begin position="312"/>
        <end position="330"/>
    </location>
</feature>
<organism evidence="4 5">
    <name type="scientific">Desulfosporosinus youngiae DSM 17734</name>
    <dbReference type="NCBI Taxonomy" id="768710"/>
    <lineage>
        <taxon>Bacteria</taxon>
        <taxon>Bacillati</taxon>
        <taxon>Bacillota</taxon>
        <taxon>Clostridia</taxon>
        <taxon>Eubacteriales</taxon>
        <taxon>Desulfitobacteriaceae</taxon>
        <taxon>Desulfosporosinus</taxon>
    </lineage>
</organism>
<dbReference type="GO" id="GO:0016020">
    <property type="term" value="C:membrane"/>
    <property type="evidence" value="ECO:0007669"/>
    <property type="project" value="InterPro"/>
</dbReference>
<keyword evidence="2" id="KW-0472">Membrane</keyword>
<evidence type="ECO:0000313" key="5">
    <source>
        <dbReference type="Proteomes" id="UP000005104"/>
    </source>
</evidence>
<dbReference type="eggNOG" id="COG0697">
    <property type="taxonomic scope" value="Bacteria"/>
</dbReference>
<feature type="transmembrane region" description="Helical" evidence="2">
    <location>
        <begin position="100"/>
        <end position="126"/>
    </location>
</feature>
<evidence type="ECO:0000313" key="4">
    <source>
        <dbReference type="EMBL" id="EHQ89315.1"/>
    </source>
</evidence>
<feature type="transmembrane region" description="Helical" evidence="2">
    <location>
        <begin position="196"/>
        <end position="213"/>
    </location>
</feature>
<keyword evidence="2" id="KW-0812">Transmembrane</keyword>
<name>H5Y3S1_9FIRM</name>
<feature type="domain" description="EamA" evidence="3">
    <location>
        <begin position="77"/>
        <end position="210"/>
    </location>
</feature>
<dbReference type="EMBL" id="CM001441">
    <property type="protein sequence ID" value="EHQ89315.1"/>
    <property type="molecule type" value="Genomic_DNA"/>
</dbReference>
<keyword evidence="5" id="KW-1185">Reference proteome</keyword>
<evidence type="ECO:0000256" key="1">
    <source>
        <dbReference type="ARBA" id="ARBA00007362"/>
    </source>
</evidence>
<dbReference type="Pfam" id="PF00892">
    <property type="entry name" value="EamA"/>
    <property type="match status" value="2"/>
</dbReference>
<feature type="transmembrane region" description="Helical" evidence="2">
    <location>
        <begin position="282"/>
        <end position="300"/>
    </location>
</feature>
<evidence type="ECO:0000256" key="2">
    <source>
        <dbReference type="SAM" id="Phobius"/>
    </source>
</evidence>
<gene>
    <name evidence="4" type="ORF">DesyoDRAFT_2230</name>
</gene>
<feature type="transmembrane region" description="Helical" evidence="2">
    <location>
        <begin position="76"/>
        <end position="94"/>
    </location>
</feature>
<dbReference type="PANTHER" id="PTHR22911">
    <property type="entry name" value="ACYL-MALONYL CONDENSING ENZYME-RELATED"/>
    <property type="match status" value="1"/>
</dbReference>
<protein>
    <submittedName>
        <fullName evidence="4">Putative permease, DMT superfamily</fullName>
    </submittedName>
</protein>
<proteinExistence type="inferred from homology"/>
<feature type="transmembrane region" description="Helical" evidence="2">
    <location>
        <begin position="219"/>
        <end position="237"/>
    </location>
</feature>